<feature type="transmembrane region" description="Helical" evidence="1">
    <location>
        <begin position="35"/>
        <end position="56"/>
    </location>
</feature>
<dbReference type="Proteomes" id="UP001156627">
    <property type="component" value="Unassembled WGS sequence"/>
</dbReference>
<comment type="caution">
    <text evidence="2">The sequence shown here is derived from an EMBL/GenBank/DDBJ whole genome shotgun (WGS) entry which is preliminary data.</text>
</comment>
<gene>
    <name evidence="2" type="ORF">GCM10007898_37980</name>
</gene>
<keyword evidence="1" id="KW-1133">Transmembrane helix</keyword>
<protein>
    <submittedName>
        <fullName evidence="2">Uncharacterized protein</fullName>
    </submittedName>
</protein>
<sequence>MRLSSDMSGWHGLCHLYLKRLIHPARRTTMKFETVMLSSLFAACLVLCASTFGAMLV</sequence>
<proteinExistence type="predicted"/>
<accession>A0ABQ5XI62</accession>
<keyword evidence="3" id="KW-1185">Reference proteome</keyword>
<keyword evidence="1" id="KW-0472">Membrane</keyword>
<evidence type="ECO:0000313" key="2">
    <source>
        <dbReference type="EMBL" id="GLQ90223.1"/>
    </source>
</evidence>
<organism evidence="2 3">
    <name type="scientific">Dyella flagellata</name>
    <dbReference type="NCBI Taxonomy" id="1867833"/>
    <lineage>
        <taxon>Bacteria</taxon>
        <taxon>Pseudomonadati</taxon>
        <taxon>Pseudomonadota</taxon>
        <taxon>Gammaproteobacteria</taxon>
        <taxon>Lysobacterales</taxon>
        <taxon>Rhodanobacteraceae</taxon>
        <taxon>Dyella</taxon>
    </lineage>
</organism>
<evidence type="ECO:0000256" key="1">
    <source>
        <dbReference type="SAM" id="Phobius"/>
    </source>
</evidence>
<name>A0ABQ5XI62_9GAMM</name>
<evidence type="ECO:0000313" key="3">
    <source>
        <dbReference type="Proteomes" id="UP001156627"/>
    </source>
</evidence>
<dbReference type="EMBL" id="BSOA01000048">
    <property type="protein sequence ID" value="GLQ90223.1"/>
    <property type="molecule type" value="Genomic_DNA"/>
</dbReference>
<reference evidence="3" key="1">
    <citation type="journal article" date="2019" name="Int. J. Syst. Evol. Microbiol.">
        <title>The Global Catalogue of Microorganisms (GCM) 10K type strain sequencing project: providing services to taxonomists for standard genome sequencing and annotation.</title>
        <authorList>
            <consortium name="The Broad Institute Genomics Platform"/>
            <consortium name="The Broad Institute Genome Sequencing Center for Infectious Disease"/>
            <person name="Wu L."/>
            <person name="Ma J."/>
        </authorList>
    </citation>
    <scope>NUCLEOTIDE SEQUENCE [LARGE SCALE GENOMIC DNA]</scope>
    <source>
        <strain evidence="3">NBRC 111981</strain>
    </source>
</reference>
<keyword evidence="1" id="KW-0812">Transmembrane</keyword>